<dbReference type="InterPro" id="IPR006124">
    <property type="entry name" value="Metalloenzyme"/>
</dbReference>
<feature type="binding site" evidence="9 13">
    <location>
        <position position="422"/>
    </location>
    <ligand>
        <name>Mn(2+)</name>
        <dbReference type="ChEBI" id="CHEBI:29035"/>
        <label>1</label>
    </ligand>
</feature>
<keyword evidence="5 9" id="KW-0479">Metal-binding</keyword>
<evidence type="ECO:0000256" key="12">
    <source>
        <dbReference type="PIRSR" id="PIRSR001492-2"/>
    </source>
</evidence>
<dbReference type="EMBL" id="AP021889">
    <property type="protein sequence ID" value="BBP46959.1"/>
    <property type="molecule type" value="Genomic_DNA"/>
</dbReference>
<keyword evidence="7 9" id="KW-0464">Manganese</keyword>
<feature type="binding site" evidence="9 12">
    <location>
        <position position="204"/>
    </location>
    <ligand>
        <name>substrate</name>
    </ligand>
</feature>
<reference evidence="17" key="1">
    <citation type="submission" date="2019-11" db="EMBL/GenBank/DDBJ databases">
        <title>Isolation and characterization of two novel species in the genus Thiomicrorhabdus.</title>
        <authorList>
            <person name="Mochizuki J."/>
            <person name="Kojima H."/>
            <person name="Fukui M."/>
        </authorList>
    </citation>
    <scope>NUCLEOTIDE SEQUENCE [LARGE SCALE GENOMIC DNA]</scope>
    <source>
        <strain evidence="17">aks77</strain>
    </source>
</reference>
<name>A0A6F8PXW0_9GAMM</name>
<dbReference type="KEGG" id="tse:THMIRHAS_23320"/>
<feature type="active site" description="Phosphoserine intermediate" evidence="9 11">
    <location>
        <position position="75"/>
    </location>
</feature>
<evidence type="ECO:0000313" key="16">
    <source>
        <dbReference type="EMBL" id="BBP46959.1"/>
    </source>
</evidence>
<dbReference type="GO" id="GO:0006096">
    <property type="term" value="P:glycolytic process"/>
    <property type="evidence" value="ECO:0007669"/>
    <property type="project" value="UniProtKB-UniRule"/>
</dbReference>
<evidence type="ECO:0000256" key="11">
    <source>
        <dbReference type="PIRSR" id="PIRSR001492-1"/>
    </source>
</evidence>
<dbReference type="InterPro" id="IPR036646">
    <property type="entry name" value="PGAM_B_sf"/>
</dbReference>
<organism evidence="16 17">
    <name type="scientific">Thiosulfatimonas sediminis</name>
    <dbReference type="NCBI Taxonomy" id="2675054"/>
    <lineage>
        <taxon>Bacteria</taxon>
        <taxon>Pseudomonadati</taxon>
        <taxon>Pseudomonadota</taxon>
        <taxon>Gammaproteobacteria</taxon>
        <taxon>Thiotrichales</taxon>
        <taxon>Piscirickettsiaceae</taxon>
        <taxon>Thiosulfatimonas</taxon>
    </lineage>
</organism>
<keyword evidence="8 9" id="KW-0413">Isomerase</keyword>
<feature type="binding site" evidence="9 13">
    <location>
        <position position="75"/>
    </location>
    <ligand>
        <name>Mn(2+)</name>
        <dbReference type="ChEBI" id="CHEBI:29035"/>
        <label>2</label>
    </ligand>
</feature>
<dbReference type="EC" id="5.4.2.12" evidence="9 10"/>
<dbReference type="PANTHER" id="PTHR31637:SF0">
    <property type="entry name" value="2,3-BISPHOSPHOGLYCERATE-INDEPENDENT PHOSPHOGLYCERATE MUTASE"/>
    <property type="match status" value="1"/>
</dbReference>
<feature type="domain" description="Metalloenzyme" evidence="14">
    <location>
        <begin position="19"/>
        <end position="515"/>
    </location>
</feature>
<comment type="catalytic activity">
    <reaction evidence="1 9">
        <text>(2R)-2-phosphoglycerate = (2R)-3-phosphoglycerate</text>
        <dbReference type="Rhea" id="RHEA:15901"/>
        <dbReference type="ChEBI" id="CHEBI:58272"/>
        <dbReference type="ChEBI" id="CHEBI:58289"/>
        <dbReference type="EC" id="5.4.2.12"/>
    </reaction>
</comment>
<sequence length="528" mass="58386">MNTMGQELKPKIKIAHRPTGLIILDGWGHREEVAHNAIAQANTPNFDKLIANNPNTLISTSGLDVGLPVGQMGNSEVGHTNLGAGRVVYQELTRIQKDIDDGRFFNNHALHAAIDKANQRERKVHIIGLLSDGGVHAHIEHIQAALKLCAEMGAKTVLHIFADGRDTAPQSALRYIDQIEAFITELNGNIQIGSIIGRFYAMDRDNRWERTQEAYELICCAQGAFKADSARQAVEMAYARGETDEFVQPTVILNEKGKKNKIKDGDSMIFMNFRSDRARQLTRAFILNDFAEFHRCATPLLSAFVTLTEYHKNFEKFGASIAYRPSNLKNTFGEVIANHNLRQLRIAETEKYAHVTFFLNGGIEAPYKGEDRILVPSPKVRTYDLQPEMSVPELTEKLVEAIGSGIYDTFICNIANPDMVGHTGILEACIKAVEAVDTALGQILEAIEKAGGQCIVTADHGNIEMLQDPETGEPFTSHTTFPVPLAYFGPQNVTLREGGRLPDVMPTILDLMGIPQPQEMDGVSLIKK</sequence>
<dbReference type="CDD" id="cd16010">
    <property type="entry name" value="iPGM"/>
    <property type="match status" value="1"/>
</dbReference>
<feature type="binding site" evidence="9 13">
    <location>
        <position position="25"/>
    </location>
    <ligand>
        <name>Mn(2+)</name>
        <dbReference type="ChEBI" id="CHEBI:29035"/>
        <label>2</label>
    </ligand>
</feature>
<evidence type="ECO:0000256" key="4">
    <source>
        <dbReference type="ARBA" id="ARBA00008819"/>
    </source>
</evidence>
<feature type="binding site" evidence="9 13">
    <location>
        <position position="418"/>
    </location>
    <ligand>
        <name>Mn(2+)</name>
        <dbReference type="ChEBI" id="CHEBI:29035"/>
        <label>1</label>
    </ligand>
</feature>
<feature type="binding site" evidence="9 12">
    <location>
        <begin position="165"/>
        <end position="166"/>
    </location>
    <ligand>
        <name>substrate</name>
    </ligand>
</feature>
<dbReference type="Gene3D" id="3.40.720.10">
    <property type="entry name" value="Alkaline Phosphatase, subunit A"/>
    <property type="match status" value="1"/>
</dbReference>
<dbReference type="GO" id="GO:0005829">
    <property type="term" value="C:cytosol"/>
    <property type="evidence" value="ECO:0007669"/>
    <property type="project" value="TreeGrafter"/>
</dbReference>
<gene>
    <name evidence="9 16" type="primary">gpmI</name>
    <name evidence="16" type="ORF">THMIRHAS_23320</name>
</gene>
<feature type="binding site" evidence="9 12">
    <location>
        <position position="136"/>
    </location>
    <ligand>
        <name>substrate</name>
    </ligand>
</feature>
<feature type="binding site" evidence="9 13">
    <location>
        <position position="459"/>
    </location>
    <ligand>
        <name>Mn(2+)</name>
        <dbReference type="ChEBI" id="CHEBI:29035"/>
        <label>2</label>
    </ligand>
</feature>
<evidence type="ECO:0000256" key="3">
    <source>
        <dbReference type="ARBA" id="ARBA00004798"/>
    </source>
</evidence>
<accession>A0A6F8PXW0</accession>
<evidence type="ECO:0000256" key="8">
    <source>
        <dbReference type="ARBA" id="ARBA00023235"/>
    </source>
</evidence>
<feature type="binding site" evidence="9 12">
    <location>
        <begin position="274"/>
        <end position="277"/>
    </location>
    <ligand>
        <name>substrate</name>
    </ligand>
</feature>
<comment type="subunit">
    <text evidence="9">Monomer.</text>
</comment>
<feature type="binding site" evidence="9 12">
    <location>
        <position position="351"/>
    </location>
    <ligand>
        <name>substrate</name>
    </ligand>
</feature>
<evidence type="ECO:0000256" key="1">
    <source>
        <dbReference type="ARBA" id="ARBA00000370"/>
    </source>
</evidence>
<evidence type="ECO:0000256" key="13">
    <source>
        <dbReference type="PIRSR" id="PIRSR001492-3"/>
    </source>
</evidence>
<dbReference type="PIRSF" id="PIRSF001492">
    <property type="entry name" value="IPGAM"/>
    <property type="match status" value="1"/>
</dbReference>
<evidence type="ECO:0000259" key="14">
    <source>
        <dbReference type="Pfam" id="PF01676"/>
    </source>
</evidence>
<comment type="pathway">
    <text evidence="3 9">Carbohydrate degradation; glycolysis; pyruvate from D-glyceraldehyde 3-phosphate: step 3/5.</text>
</comment>
<dbReference type="FunFam" id="3.40.1450.10:FF:000002">
    <property type="entry name" value="2,3-bisphosphoglycerate-independent phosphoglycerate mutase"/>
    <property type="match status" value="1"/>
</dbReference>
<dbReference type="UniPathway" id="UPA00109">
    <property type="reaction ID" value="UER00186"/>
</dbReference>
<dbReference type="HAMAP" id="MF_01038">
    <property type="entry name" value="GpmI"/>
    <property type="match status" value="1"/>
</dbReference>
<evidence type="ECO:0000259" key="15">
    <source>
        <dbReference type="Pfam" id="PF06415"/>
    </source>
</evidence>
<dbReference type="GO" id="GO:0006007">
    <property type="term" value="P:glucose catabolic process"/>
    <property type="evidence" value="ECO:0007669"/>
    <property type="project" value="InterPro"/>
</dbReference>
<keyword evidence="6 9" id="KW-0324">Glycolysis</keyword>
<dbReference type="Pfam" id="PF01676">
    <property type="entry name" value="Metalloenzyme"/>
    <property type="match status" value="1"/>
</dbReference>
<dbReference type="NCBIfam" id="TIGR01307">
    <property type="entry name" value="pgm_bpd_ind"/>
    <property type="match status" value="1"/>
</dbReference>
<dbReference type="SUPFAM" id="SSF64158">
    <property type="entry name" value="2,3-Bisphosphoglycerate-independent phosphoglycerate mutase, substrate-binding domain"/>
    <property type="match status" value="1"/>
</dbReference>
<dbReference type="GO" id="GO:0030145">
    <property type="term" value="F:manganese ion binding"/>
    <property type="evidence" value="ECO:0007669"/>
    <property type="project" value="UniProtKB-UniRule"/>
</dbReference>
<dbReference type="Pfam" id="PF06415">
    <property type="entry name" value="iPGM_N"/>
    <property type="match status" value="1"/>
</dbReference>
<dbReference type="Gene3D" id="3.40.1450.10">
    <property type="entry name" value="BPG-independent phosphoglycerate mutase, domain B"/>
    <property type="match status" value="1"/>
</dbReference>
<dbReference type="InterPro" id="IPR017850">
    <property type="entry name" value="Alkaline_phosphatase_core_sf"/>
</dbReference>
<feature type="binding site" evidence="9 12">
    <location>
        <position position="198"/>
    </location>
    <ligand>
        <name>substrate</name>
    </ligand>
</feature>
<evidence type="ECO:0000256" key="10">
    <source>
        <dbReference type="NCBIfam" id="TIGR01307"/>
    </source>
</evidence>
<dbReference type="AlphaFoldDB" id="A0A6F8PXW0"/>
<comment type="similarity">
    <text evidence="4 9">Belongs to the BPG-independent phosphoglycerate mutase family.</text>
</comment>
<evidence type="ECO:0000256" key="5">
    <source>
        <dbReference type="ARBA" id="ARBA00022723"/>
    </source>
</evidence>
<dbReference type="PANTHER" id="PTHR31637">
    <property type="entry name" value="2,3-BISPHOSPHOGLYCERATE-INDEPENDENT PHOSPHOGLYCERATE MUTASE"/>
    <property type="match status" value="1"/>
</dbReference>
<keyword evidence="17" id="KW-1185">Reference proteome</keyword>
<evidence type="ECO:0000256" key="2">
    <source>
        <dbReference type="ARBA" id="ARBA00002315"/>
    </source>
</evidence>
<evidence type="ECO:0000256" key="7">
    <source>
        <dbReference type="ARBA" id="ARBA00023211"/>
    </source>
</evidence>
<dbReference type="GO" id="GO:0004619">
    <property type="term" value="F:phosphoglycerate mutase activity"/>
    <property type="evidence" value="ECO:0007669"/>
    <property type="project" value="UniProtKB-UniRule"/>
</dbReference>
<dbReference type="Proteomes" id="UP000501726">
    <property type="component" value="Chromosome"/>
</dbReference>
<dbReference type="InterPro" id="IPR005995">
    <property type="entry name" value="Pgm_bpd_ind"/>
</dbReference>
<dbReference type="SUPFAM" id="SSF53649">
    <property type="entry name" value="Alkaline phosphatase-like"/>
    <property type="match status" value="1"/>
</dbReference>
<feature type="binding site" evidence="9 13">
    <location>
        <position position="478"/>
    </location>
    <ligand>
        <name>Mn(2+)</name>
        <dbReference type="ChEBI" id="CHEBI:29035"/>
        <label>1</label>
    </ligand>
</feature>
<proteinExistence type="inferred from homology"/>
<dbReference type="InterPro" id="IPR011258">
    <property type="entry name" value="BPG-indep_PGM_N"/>
</dbReference>
<evidence type="ECO:0000256" key="9">
    <source>
        <dbReference type="HAMAP-Rule" id="MF_01038"/>
    </source>
</evidence>
<evidence type="ECO:0000256" key="6">
    <source>
        <dbReference type="ARBA" id="ARBA00023152"/>
    </source>
</evidence>
<feature type="binding site" evidence="9 13">
    <location>
        <position position="460"/>
    </location>
    <ligand>
        <name>Mn(2+)</name>
        <dbReference type="ChEBI" id="CHEBI:29035"/>
        <label>2</label>
    </ligand>
</feature>
<feature type="domain" description="BPG-independent PGAM N-terminal" evidence="15">
    <location>
        <begin position="95"/>
        <end position="311"/>
    </location>
</feature>
<comment type="cofactor">
    <cofactor evidence="9">
        <name>Mn(2+)</name>
        <dbReference type="ChEBI" id="CHEBI:29035"/>
    </cofactor>
    <text evidence="9">Binds 2 manganese ions per subunit.</text>
</comment>
<evidence type="ECO:0000313" key="17">
    <source>
        <dbReference type="Proteomes" id="UP000501726"/>
    </source>
</evidence>
<protein>
    <recommendedName>
        <fullName evidence="9 10">2,3-bisphosphoglycerate-independent phosphoglycerate mutase</fullName>
        <shortName evidence="9">BPG-independent PGAM</shortName>
        <shortName evidence="9">Phosphoglyceromutase</shortName>
        <shortName evidence="9">iPGM</shortName>
        <ecNumber evidence="9 10">5.4.2.12</ecNumber>
    </recommendedName>
</protein>
<comment type="function">
    <text evidence="2 9">Catalyzes the interconversion of 2-phosphoglycerate and 3-phosphoglycerate.</text>
</comment>